<dbReference type="EMBL" id="JAIMBW010000001">
    <property type="protein sequence ID" value="MBY4892061.1"/>
    <property type="molecule type" value="Genomic_DNA"/>
</dbReference>
<evidence type="ECO:0000313" key="1">
    <source>
        <dbReference type="EMBL" id="QXL88823.1"/>
    </source>
</evidence>
<evidence type="ECO:0000313" key="2">
    <source>
        <dbReference type="Proteomes" id="UP000693972"/>
    </source>
</evidence>
<sequence length="75" mass="8692">MREFTAKKGDVLLWYGRLMHRGSPPRAEGSRRPGLIGHYAPIFERRRGYFAQTPTQEHFICPPHKIGTLKAERSE</sequence>
<keyword evidence="2" id="KW-1185">Reference proteome</keyword>
<dbReference type="AlphaFoldDB" id="A0A975YGT3"/>
<name>A0A975YGT3_9RHOB</name>
<keyword evidence="1" id="KW-0223">Dioxygenase</keyword>
<dbReference type="RefSeq" id="WP_257891883.1">
    <property type="nucleotide sequence ID" value="NZ_JAIMBW010000001.1"/>
</dbReference>
<proteinExistence type="predicted"/>
<dbReference type="Gene3D" id="2.60.120.620">
    <property type="entry name" value="q2cbj1_9rhob like domain"/>
    <property type="match status" value="1"/>
</dbReference>
<dbReference type="SUPFAM" id="SSF51197">
    <property type="entry name" value="Clavaminate synthase-like"/>
    <property type="match status" value="1"/>
</dbReference>
<reference evidence="1 2" key="1">
    <citation type="submission" date="2021-07" db="EMBL/GenBank/DDBJ databases">
        <title>Karlodiniumbacter phycospheric gen. nov., sp. nov., a phycosphere bacterium isolated from karlodinium veneficum.</title>
        <authorList>
            <person name="Peng Y."/>
            <person name="Jiang L."/>
            <person name="Lee J."/>
        </authorList>
    </citation>
    <scope>NUCLEOTIDE SEQUENCE</scope>
    <source>
        <strain evidence="1 2">N5</strain>
    </source>
</reference>
<protein>
    <submittedName>
        <fullName evidence="1">Phytanoyl-CoA dioxygenase family protein</fullName>
    </submittedName>
</protein>
<dbReference type="EMBL" id="CP078073">
    <property type="protein sequence ID" value="QXL88823.1"/>
    <property type="molecule type" value="Genomic_DNA"/>
</dbReference>
<gene>
    <name evidence="1" type="ORF">KUL25_04710</name>
</gene>
<keyword evidence="1" id="KW-0560">Oxidoreductase</keyword>
<dbReference type="Proteomes" id="UP000693972">
    <property type="component" value="Unassembled WGS sequence"/>
</dbReference>
<accession>A0A975YGT3</accession>
<organism evidence="1">
    <name type="scientific">Gymnodinialimonas phycosphaerae</name>
    <dbReference type="NCBI Taxonomy" id="2841589"/>
    <lineage>
        <taxon>Bacteria</taxon>
        <taxon>Pseudomonadati</taxon>
        <taxon>Pseudomonadota</taxon>
        <taxon>Alphaproteobacteria</taxon>
        <taxon>Rhodobacterales</taxon>
        <taxon>Paracoccaceae</taxon>
        <taxon>Gymnodinialimonas</taxon>
    </lineage>
</organism>
<dbReference type="GO" id="GO:0051213">
    <property type="term" value="F:dioxygenase activity"/>
    <property type="evidence" value="ECO:0007669"/>
    <property type="project" value="UniProtKB-KW"/>
</dbReference>